<feature type="domain" description="Peptidase S1" evidence="3">
    <location>
        <begin position="41"/>
        <end position="186"/>
    </location>
</feature>
<evidence type="ECO:0000313" key="6">
    <source>
        <dbReference type="EMBL" id="CAF4059968.1"/>
    </source>
</evidence>
<feature type="chain" id="PRO_5035607974" description="Peptidase S1 domain-containing protein" evidence="2">
    <location>
        <begin position="18"/>
        <end position="186"/>
    </location>
</feature>
<comment type="caution">
    <text evidence="4">The sequence shown here is derived from an EMBL/GenBank/DDBJ whole genome shotgun (WGS) entry which is preliminary data.</text>
</comment>
<evidence type="ECO:0000256" key="1">
    <source>
        <dbReference type="ARBA" id="ARBA00023157"/>
    </source>
</evidence>
<dbReference type="Pfam" id="PF00089">
    <property type="entry name" value="Trypsin"/>
    <property type="match status" value="1"/>
</dbReference>
<evidence type="ECO:0000313" key="4">
    <source>
        <dbReference type="EMBL" id="CAF1470966.1"/>
    </source>
</evidence>
<evidence type="ECO:0000259" key="3">
    <source>
        <dbReference type="PROSITE" id="PS50240"/>
    </source>
</evidence>
<dbReference type="EMBL" id="CAJNOU010005222">
    <property type="protein sequence ID" value="CAF1470966.1"/>
    <property type="molecule type" value="Genomic_DNA"/>
</dbReference>
<dbReference type="AlphaFoldDB" id="A0A815R1U8"/>
<organism evidence="4 7">
    <name type="scientific">Rotaria sordida</name>
    <dbReference type="NCBI Taxonomy" id="392033"/>
    <lineage>
        <taxon>Eukaryota</taxon>
        <taxon>Metazoa</taxon>
        <taxon>Spiralia</taxon>
        <taxon>Gnathifera</taxon>
        <taxon>Rotifera</taxon>
        <taxon>Eurotatoria</taxon>
        <taxon>Bdelloidea</taxon>
        <taxon>Philodinida</taxon>
        <taxon>Philodinidae</taxon>
        <taxon>Rotaria</taxon>
    </lineage>
</organism>
<dbReference type="InterPro" id="IPR001314">
    <property type="entry name" value="Peptidase_S1A"/>
</dbReference>
<dbReference type="SUPFAM" id="SSF50494">
    <property type="entry name" value="Trypsin-like serine proteases"/>
    <property type="match status" value="1"/>
</dbReference>
<keyword evidence="1" id="KW-1015">Disulfide bond</keyword>
<evidence type="ECO:0000313" key="7">
    <source>
        <dbReference type="Proteomes" id="UP000663889"/>
    </source>
</evidence>
<dbReference type="SMART" id="SM00020">
    <property type="entry name" value="Tryp_SPc"/>
    <property type="match status" value="1"/>
</dbReference>
<dbReference type="EMBL" id="CAJOBE010008378">
    <property type="protein sequence ID" value="CAF4059968.1"/>
    <property type="molecule type" value="Genomic_DNA"/>
</dbReference>
<dbReference type="Gene3D" id="2.40.10.10">
    <property type="entry name" value="Trypsin-like serine proteases"/>
    <property type="match status" value="1"/>
</dbReference>
<evidence type="ECO:0000256" key="2">
    <source>
        <dbReference type="SAM" id="SignalP"/>
    </source>
</evidence>
<dbReference type="GO" id="GO:0004252">
    <property type="term" value="F:serine-type endopeptidase activity"/>
    <property type="evidence" value="ECO:0007669"/>
    <property type="project" value="InterPro"/>
</dbReference>
<keyword evidence="2" id="KW-0732">Signal</keyword>
<dbReference type="Proteomes" id="UP000663823">
    <property type="component" value="Unassembled WGS sequence"/>
</dbReference>
<dbReference type="PROSITE" id="PS50240">
    <property type="entry name" value="TRYPSIN_DOM"/>
    <property type="match status" value="1"/>
</dbReference>
<reference evidence="4" key="1">
    <citation type="submission" date="2021-02" db="EMBL/GenBank/DDBJ databases">
        <authorList>
            <person name="Nowell W R."/>
        </authorList>
    </citation>
    <scope>NUCLEOTIDE SEQUENCE</scope>
</reference>
<evidence type="ECO:0000313" key="5">
    <source>
        <dbReference type="EMBL" id="CAF3726060.1"/>
    </source>
</evidence>
<dbReference type="PANTHER" id="PTHR24252">
    <property type="entry name" value="ACROSIN-RELATED"/>
    <property type="match status" value="1"/>
</dbReference>
<protein>
    <recommendedName>
        <fullName evidence="3">Peptidase S1 domain-containing protein</fullName>
    </recommendedName>
</protein>
<name>A0A815R1U8_9BILA</name>
<gene>
    <name evidence="6" type="ORF">FNK824_LOCUS29202</name>
    <name evidence="5" type="ORF">OTI717_LOCUS14138</name>
    <name evidence="4" type="ORF">SEV965_LOCUS34647</name>
</gene>
<sequence length="186" mass="20903">MKLFLFVLLLSSVLTNAKHYKCNNKLSCGCGSSNVEINAYIINGEQAIRCSWPMIVSLRYDFIHKNLSKHICGGTILTDLYILTAASCFEVIIDDIKLANISIAVGIHSRSESNQIIRKVDQIIIHQNWTRSQNIYHHDIALLHLSQPLNFHMNSCITQTCLPSQLNTSEELMQYPSADKSLVVVG</sequence>
<dbReference type="PANTHER" id="PTHR24252:SF8">
    <property type="entry name" value="ACROSIN"/>
    <property type="match status" value="1"/>
</dbReference>
<dbReference type="InterPro" id="IPR009003">
    <property type="entry name" value="Peptidase_S1_PA"/>
</dbReference>
<dbReference type="InterPro" id="IPR001254">
    <property type="entry name" value="Trypsin_dom"/>
</dbReference>
<dbReference type="InterPro" id="IPR043504">
    <property type="entry name" value="Peptidase_S1_PA_chymotrypsin"/>
</dbReference>
<dbReference type="PRINTS" id="PR00722">
    <property type="entry name" value="CHYMOTRYPSIN"/>
</dbReference>
<dbReference type="GO" id="GO:0006508">
    <property type="term" value="P:proteolysis"/>
    <property type="evidence" value="ECO:0007669"/>
    <property type="project" value="InterPro"/>
</dbReference>
<feature type="signal peptide" evidence="2">
    <location>
        <begin position="1"/>
        <end position="17"/>
    </location>
</feature>
<dbReference type="EMBL" id="CAJOAX010001553">
    <property type="protein sequence ID" value="CAF3726060.1"/>
    <property type="molecule type" value="Genomic_DNA"/>
</dbReference>
<dbReference type="Proteomes" id="UP000663889">
    <property type="component" value="Unassembled WGS sequence"/>
</dbReference>
<proteinExistence type="predicted"/>
<dbReference type="Proteomes" id="UP000663874">
    <property type="component" value="Unassembled WGS sequence"/>
</dbReference>
<dbReference type="FunFam" id="2.40.10.10:FF:000068">
    <property type="entry name" value="transmembrane protease serine 2"/>
    <property type="match status" value="1"/>
</dbReference>
<accession>A0A815R1U8</accession>